<gene>
    <name evidence="1" type="ORF">Prudu_1460S000900</name>
</gene>
<dbReference type="AlphaFoldDB" id="A0A5H2XR91"/>
<dbReference type="EMBL" id="AP021797">
    <property type="protein sequence ID" value="BBN70348.1"/>
    <property type="molecule type" value="Genomic_DNA"/>
</dbReference>
<organism evidence="1">
    <name type="scientific">Prunus dulcis</name>
    <name type="common">Almond</name>
    <name type="synonym">Amygdalus dulcis</name>
    <dbReference type="NCBI Taxonomy" id="3755"/>
    <lineage>
        <taxon>Eukaryota</taxon>
        <taxon>Viridiplantae</taxon>
        <taxon>Streptophyta</taxon>
        <taxon>Embryophyta</taxon>
        <taxon>Tracheophyta</taxon>
        <taxon>Spermatophyta</taxon>
        <taxon>Magnoliopsida</taxon>
        <taxon>eudicotyledons</taxon>
        <taxon>Gunneridae</taxon>
        <taxon>Pentapetalae</taxon>
        <taxon>rosids</taxon>
        <taxon>fabids</taxon>
        <taxon>Rosales</taxon>
        <taxon>Rosaceae</taxon>
        <taxon>Amygdaloideae</taxon>
        <taxon>Amygdaleae</taxon>
        <taxon>Prunus</taxon>
    </lineage>
</organism>
<sequence>MAGDPGPLFIVLALTGPELGVAISQAHGLGADEAFLLSSRSALAPDLELAFLGLRLGFFLESLPFRYFRPLPLAWSRPPPLAKYFQSSRLAAYSAPKSWTFWRRLEPLHEIEEPVLFRHKCPARTTKEGLHILAYGACCFRLINMSDHNRAGTEPSILPETRPQNRSNCTSRFAFFTSFGPGVVVGSRESVTINYTEAFGQGKSELNSEEGQRV</sequence>
<protein>
    <submittedName>
        <fullName evidence="1">Uncharacterized protein</fullName>
    </submittedName>
</protein>
<proteinExistence type="predicted"/>
<name>A0A5H2XR91_PRUDU</name>
<accession>A0A5H2XR91</accession>
<reference evidence="1" key="1">
    <citation type="journal article" date="2019" name="Science">
        <title>Mutation of a bHLH transcription factor allowed almond domestication.</title>
        <authorList>
            <person name="Sanchez-Perez R."/>
            <person name="Pavan S."/>
            <person name="Mazzeo R."/>
            <person name="Moldovan C."/>
            <person name="Aiese Cigliano R."/>
            <person name="Del Cueto J."/>
            <person name="Ricciardi F."/>
            <person name="Lotti C."/>
            <person name="Ricciardi L."/>
            <person name="Dicenta F."/>
            <person name="Lopez-Marques R.L."/>
            <person name="Lindberg Moller B."/>
        </authorList>
    </citation>
    <scope>NUCLEOTIDE SEQUENCE</scope>
</reference>
<evidence type="ECO:0000313" key="1">
    <source>
        <dbReference type="EMBL" id="BBN70348.1"/>
    </source>
</evidence>